<protein>
    <submittedName>
        <fullName evidence="2">Uncharacterized protein</fullName>
    </submittedName>
</protein>
<keyword evidence="1" id="KW-0472">Membrane</keyword>
<keyword evidence="1" id="KW-0812">Transmembrane</keyword>
<feature type="transmembrane region" description="Helical" evidence="1">
    <location>
        <begin position="202"/>
        <end position="224"/>
    </location>
</feature>
<organism evidence="2">
    <name type="scientific">Bodo saltans virus</name>
    <dbReference type="NCBI Taxonomy" id="2024608"/>
    <lineage>
        <taxon>Viruses</taxon>
        <taxon>Varidnaviria</taxon>
        <taxon>Bamfordvirae</taxon>
        <taxon>Nucleocytoviricota</taxon>
        <taxon>Megaviricetes</taxon>
        <taxon>Imitervirales</taxon>
        <taxon>Mimiviridae</taxon>
        <taxon>Klosneuvirinae</taxon>
        <taxon>Theiavirus</taxon>
        <taxon>Theiavirus salishense</taxon>
    </lineage>
</organism>
<feature type="transmembrane region" description="Helical" evidence="1">
    <location>
        <begin position="116"/>
        <end position="133"/>
    </location>
</feature>
<reference evidence="2" key="1">
    <citation type="journal article" date="2017" name="Elife">
        <title>The kinetoplastid-infecting Bodo saltans virus (BsV), a window into the most abundant giant viruses in the sea.</title>
        <authorList>
            <person name="Deeg C.M."/>
            <person name="Chow C.-E.T."/>
            <person name="Suttle C.A."/>
        </authorList>
    </citation>
    <scope>NUCLEOTIDE SEQUENCE</scope>
    <source>
        <strain evidence="2">NG1</strain>
    </source>
</reference>
<evidence type="ECO:0000313" key="3">
    <source>
        <dbReference type="Proteomes" id="UP000240325"/>
    </source>
</evidence>
<feature type="transmembrane region" description="Helical" evidence="1">
    <location>
        <begin position="6"/>
        <end position="27"/>
    </location>
</feature>
<name>A0A2H4UUZ6_9VIRU</name>
<dbReference type="Proteomes" id="UP000240325">
    <property type="component" value="Segment"/>
</dbReference>
<dbReference type="SUPFAM" id="SSF52540">
    <property type="entry name" value="P-loop containing nucleoside triphosphate hydrolases"/>
    <property type="match status" value="1"/>
</dbReference>
<keyword evidence="3" id="KW-1185">Reference proteome</keyword>
<gene>
    <name evidence="2" type="ORF">BMW23_0638</name>
</gene>
<dbReference type="Gene3D" id="3.40.50.300">
    <property type="entry name" value="P-loop containing nucleotide triphosphate hydrolases"/>
    <property type="match status" value="1"/>
</dbReference>
<proteinExistence type="predicted"/>
<feature type="transmembrane region" description="Helical" evidence="1">
    <location>
        <begin position="88"/>
        <end position="110"/>
    </location>
</feature>
<evidence type="ECO:0000256" key="1">
    <source>
        <dbReference type="SAM" id="Phobius"/>
    </source>
</evidence>
<evidence type="ECO:0000313" key="2">
    <source>
        <dbReference type="EMBL" id="ATZ80684.1"/>
    </source>
</evidence>
<keyword evidence="1" id="KW-1133">Transmembrane helix</keyword>
<dbReference type="EMBL" id="MF782455">
    <property type="protein sequence ID" value="ATZ80684.1"/>
    <property type="molecule type" value="Genomic_DNA"/>
</dbReference>
<accession>A0A2H4UUZ6</accession>
<dbReference type="InterPro" id="IPR027417">
    <property type="entry name" value="P-loop_NTPase"/>
</dbReference>
<sequence length="452" mass="52852">MLSSVMLTAFTNGTNVCIFLVLFCNLLEQFIHMPFYKILCKMTEKITNKFIIDMTALFTCVDTMSEKTHPKDEFNDLLSKAGNSFWMLFEWGLPSLLSTVGSMISVSYVFIKNGMFMQLTLCLCVYFVMFLLITKKKSENYSKEDANLRTVYHKKNEYLKLRQQFVSHHEYSTQKIGELFNEKEKIFMNRMMLNKQVFNTNSILNSVICSAIIFLVSTNFWQWLFTQQPFQIAPTQEVLLYYLFIDKLSMSITSLGQFNNQFSRLHNDYDALLKFFEECTYQQKKQDLILPHTMQITHANIKKNDFELILQHPFAITQGNLILIQGKTGGGKTSFLEALTGKIRGLSLDMNYPENYYHEFSDFAQNSVSKLKWSKITLRQLFSDEQNDDHIEHFMTLTMPEFAEIKSRLSKNIMVNTFDAPLESMFSGGQEVRCFIALKVYELFKKTKKFLF</sequence>